<feature type="transmembrane region" description="Helical" evidence="2">
    <location>
        <begin position="12"/>
        <end position="29"/>
    </location>
</feature>
<proteinExistence type="predicted"/>
<evidence type="ECO:0000313" key="3">
    <source>
        <dbReference type="EMBL" id="TDV40781.1"/>
    </source>
</evidence>
<organism evidence="3 4">
    <name type="scientific">Actinophytocola oryzae</name>
    <dbReference type="NCBI Taxonomy" id="502181"/>
    <lineage>
        <taxon>Bacteria</taxon>
        <taxon>Bacillati</taxon>
        <taxon>Actinomycetota</taxon>
        <taxon>Actinomycetes</taxon>
        <taxon>Pseudonocardiales</taxon>
        <taxon>Pseudonocardiaceae</taxon>
    </lineage>
</organism>
<evidence type="ECO:0000313" key="4">
    <source>
        <dbReference type="Proteomes" id="UP000294927"/>
    </source>
</evidence>
<keyword evidence="4" id="KW-1185">Reference proteome</keyword>
<dbReference type="Proteomes" id="UP000294927">
    <property type="component" value="Unassembled WGS sequence"/>
</dbReference>
<name>A0A4V3FQS2_9PSEU</name>
<protein>
    <submittedName>
        <fullName evidence="3">Uncharacterized protein</fullName>
    </submittedName>
</protein>
<dbReference type="AlphaFoldDB" id="A0A4V3FQS2"/>
<feature type="region of interest" description="Disordered" evidence="1">
    <location>
        <begin position="82"/>
        <end position="116"/>
    </location>
</feature>
<feature type="region of interest" description="Disordered" evidence="1">
    <location>
        <begin position="151"/>
        <end position="236"/>
    </location>
</feature>
<evidence type="ECO:0000256" key="1">
    <source>
        <dbReference type="SAM" id="MobiDB-lite"/>
    </source>
</evidence>
<keyword evidence="2" id="KW-0812">Transmembrane</keyword>
<feature type="compositionally biased region" description="Low complexity" evidence="1">
    <location>
        <begin position="217"/>
        <end position="228"/>
    </location>
</feature>
<feature type="transmembrane region" description="Helical" evidence="2">
    <location>
        <begin position="121"/>
        <end position="145"/>
    </location>
</feature>
<dbReference type="EMBL" id="SOCP01000022">
    <property type="protein sequence ID" value="TDV40781.1"/>
    <property type="molecule type" value="Genomic_DNA"/>
</dbReference>
<feature type="compositionally biased region" description="Low complexity" evidence="1">
    <location>
        <begin position="99"/>
        <end position="112"/>
    </location>
</feature>
<feature type="transmembrane region" description="Helical" evidence="2">
    <location>
        <begin position="35"/>
        <end position="57"/>
    </location>
</feature>
<keyword evidence="2" id="KW-0472">Membrane</keyword>
<dbReference type="RefSeq" id="WP_133908200.1">
    <property type="nucleotide sequence ID" value="NZ_SOCP01000022.1"/>
</dbReference>
<dbReference type="OrthoDB" id="3694898at2"/>
<evidence type="ECO:0000256" key="2">
    <source>
        <dbReference type="SAM" id="Phobius"/>
    </source>
</evidence>
<keyword evidence="2" id="KW-1133">Transmembrane helix</keyword>
<sequence>MSDKKDDTDNIRLSQVVAGALAAVTAALVGSTMGVAGTVVGAGLASVISTVGGTLYLRSFQRTRAGVRTVRARVVGRSGDETVLVSTDGDPRPGEEVVADSSDSSDVSADRPPGGRRRVRWPVVAVTTLAAFALAMAAITGVEWLRGESLSGDSGTTFGSIVEPHRDSGRSDEPATPSSTTPSPTTTPSTSTNKTSKTEPTKTTTPPPSDLGPSSAPPVTTTTEQTPTNESIPPSN</sequence>
<gene>
    <name evidence="3" type="ORF">CLV71_122172</name>
</gene>
<feature type="compositionally biased region" description="Basic and acidic residues" evidence="1">
    <location>
        <begin position="163"/>
        <end position="173"/>
    </location>
</feature>
<reference evidence="3 4" key="1">
    <citation type="submission" date="2019-03" db="EMBL/GenBank/DDBJ databases">
        <title>Genomic Encyclopedia of Archaeal and Bacterial Type Strains, Phase II (KMG-II): from individual species to whole genera.</title>
        <authorList>
            <person name="Goeker M."/>
        </authorList>
    </citation>
    <scope>NUCLEOTIDE SEQUENCE [LARGE SCALE GENOMIC DNA]</scope>
    <source>
        <strain evidence="3 4">DSM 45499</strain>
    </source>
</reference>
<feature type="compositionally biased region" description="Low complexity" evidence="1">
    <location>
        <begin position="176"/>
        <end position="195"/>
    </location>
</feature>
<accession>A0A4V3FQS2</accession>
<comment type="caution">
    <text evidence="3">The sequence shown here is derived from an EMBL/GenBank/DDBJ whole genome shotgun (WGS) entry which is preliminary data.</text>
</comment>